<dbReference type="CDD" id="cd01087">
    <property type="entry name" value="Prolidase"/>
    <property type="match status" value="1"/>
</dbReference>
<evidence type="ECO:0000256" key="9">
    <source>
        <dbReference type="ARBA" id="ARBA00022801"/>
    </source>
</evidence>
<dbReference type="GO" id="GO:0030145">
    <property type="term" value="F:manganese ion binding"/>
    <property type="evidence" value="ECO:0007669"/>
    <property type="project" value="InterPro"/>
</dbReference>
<dbReference type="SMART" id="SM01011">
    <property type="entry name" value="AMP_N"/>
    <property type="match status" value="1"/>
</dbReference>
<evidence type="ECO:0000256" key="5">
    <source>
        <dbReference type="ARBA" id="ARBA00012574"/>
    </source>
</evidence>
<dbReference type="PANTHER" id="PTHR43226">
    <property type="entry name" value="XAA-PRO AMINOPEPTIDASE 3"/>
    <property type="match status" value="1"/>
</dbReference>
<keyword evidence="6" id="KW-0031">Aminopeptidase</keyword>
<dbReference type="InterPro" id="IPR000994">
    <property type="entry name" value="Pept_M24"/>
</dbReference>
<dbReference type="EMBL" id="MU858092">
    <property type="protein sequence ID" value="KAK4214512.1"/>
    <property type="molecule type" value="Genomic_DNA"/>
</dbReference>
<dbReference type="GO" id="GO:0070006">
    <property type="term" value="F:metalloaminopeptidase activity"/>
    <property type="evidence" value="ECO:0007669"/>
    <property type="project" value="InterPro"/>
</dbReference>
<dbReference type="InterPro" id="IPR029149">
    <property type="entry name" value="Creatin/AminoP/Spt16_N"/>
</dbReference>
<evidence type="ECO:0000313" key="16">
    <source>
        <dbReference type="EMBL" id="KAK4214512.1"/>
    </source>
</evidence>
<proteinExistence type="inferred from homology"/>
<dbReference type="Proteomes" id="UP001301769">
    <property type="component" value="Unassembled WGS sequence"/>
</dbReference>
<feature type="domain" description="Aminopeptidase P N-terminal" evidence="15">
    <location>
        <begin position="1"/>
        <end position="130"/>
    </location>
</feature>
<evidence type="ECO:0000256" key="8">
    <source>
        <dbReference type="ARBA" id="ARBA00022723"/>
    </source>
</evidence>
<keyword evidence="10" id="KW-0482">Metalloprotease</keyword>
<evidence type="ECO:0000313" key="17">
    <source>
        <dbReference type="Proteomes" id="UP001301769"/>
    </source>
</evidence>
<dbReference type="SUPFAM" id="SSF53092">
    <property type="entry name" value="Creatinase/prolidase N-terminal domain"/>
    <property type="match status" value="1"/>
</dbReference>
<keyword evidence="8 14" id="KW-0479">Metal-binding</keyword>
<dbReference type="Pfam" id="PF05195">
    <property type="entry name" value="AMP_N"/>
    <property type="match status" value="1"/>
</dbReference>
<evidence type="ECO:0000256" key="10">
    <source>
        <dbReference type="ARBA" id="ARBA00023049"/>
    </source>
</evidence>
<dbReference type="InterPro" id="IPR036005">
    <property type="entry name" value="Creatinase/aminopeptidase-like"/>
</dbReference>
<evidence type="ECO:0000256" key="13">
    <source>
        <dbReference type="ARBA" id="ARBA00032413"/>
    </source>
</evidence>
<dbReference type="SUPFAM" id="SSF55920">
    <property type="entry name" value="Creatinase/aminopeptidase"/>
    <property type="match status" value="1"/>
</dbReference>
<evidence type="ECO:0000256" key="1">
    <source>
        <dbReference type="ARBA" id="ARBA00001424"/>
    </source>
</evidence>
<keyword evidence="7" id="KW-0645">Protease</keyword>
<dbReference type="InterPro" id="IPR001131">
    <property type="entry name" value="Peptidase_M24B_aminopep-P_CS"/>
</dbReference>
<dbReference type="InterPro" id="IPR052433">
    <property type="entry name" value="X-Pro_dipept-like"/>
</dbReference>
<keyword evidence="17" id="KW-1185">Reference proteome</keyword>
<reference evidence="16" key="2">
    <citation type="submission" date="2023-05" db="EMBL/GenBank/DDBJ databases">
        <authorList>
            <consortium name="Lawrence Berkeley National Laboratory"/>
            <person name="Steindorff A."/>
            <person name="Hensen N."/>
            <person name="Bonometti L."/>
            <person name="Westerberg I."/>
            <person name="Brannstrom I.O."/>
            <person name="Guillou S."/>
            <person name="Cros-Aarteil S."/>
            <person name="Calhoun S."/>
            <person name="Haridas S."/>
            <person name="Kuo A."/>
            <person name="Mondo S."/>
            <person name="Pangilinan J."/>
            <person name="Riley R."/>
            <person name="Labutti K."/>
            <person name="Andreopoulos B."/>
            <person name="Lipzen A."/>
            <person name="Chen C."/>
            <person name="Yanf M."/>
            <person name="Daum C."/>
            <person name="Ng V."/>
            <person name="Clum A."/>
            <person name="Ohm R."/>
            <person name="Martin F."/>
            <person name="Silar P."/>
            <person name="Natvig D."/>
            <person name="Lalanne C."/>
            <person name="Gautier V."/>
            <person name="Ament-Velasquez S.L."/>
            <person name="Kruys A."/>
            <person name="Hutchinson M.I."/>
            <person name="Powell A.J."/>
            <person name="Barry K."/>
            <person name="Miller A.N."/>
            <person name="Grigoriev I.V."/>
            <person name="Debuchy R."/>
            <person name="Gladieux P."/>
            <person name="Thoren M.H."/>
            <person name="Johannesson H."/>
        </authorList>
    </citation>
    <scope>NUCLEOTIDE SEQUENCE</scope>
    <source>
        <strain evidence="16">PSN293</strain>
    </source>
</reference>
<dbReference type="AlphaFoldDB" id="A0AAN6YEC5"/>
<accession>A0AAN6YEC5</accession>
<organism evidence="16 17">
    <name type="scientific">Rhypophila decipiens</name>
    <dbReference type="NCBI Taxonomy" id="261697"/>
    <lineage>
        <taxon>Eukaryota</taxon>
        <taxon>Fungi</taxon>
        <taxon>Dikarya</taxon>
        <taxon>Ascomycota</taxon>
        <taxon>Pezizomycotina</taxon>
        <taxon>Sordariomycetes</taxon>
        <taxon>Sordariomycetidae</taxon>
        <taxon>Sordariales</taxon>
        <taxon>Naviculisporaceae</taxon>
        <taxon>Rhypophila</taxon>
    </lineage>
</organism>
<evidence type="ECO:0000256" key="2">
    <source>
        <dbReference type="ARBA" id="ARBA00001936"/>
    </source>
</evidence>
<comment type="caution">
    <text evidence="16">The sequence shown here is derived from an EMBL/GenBank/DDBJ whole genome shotgun (WGS) entry which is preliminary data.</text>
</comment>
<evidence type="ECO:0000256" key="14">
    <source>
        <dbReference type="RuleBase" id="RU000590"/>
    </source>
</evidence>
<dbReference type="PANTHER" id="PTHR43226:SF3">
    <property type="entry name" value="XAA-PRO AMINOPEPTIDASE AN0832-RELATED"/>
    <property type="match status" value="1"/>
</dbReference>
<comment type="similarity">
    <text evidence="4 14">Belongs to the peptidase M24B family.</text>
</comment>
<evidence type="ECO:0000256" key="4">
    <source>
        <dbReference type="ARBA" id="ARBA00008766"/>
    </source>
</evidence>
<gene>
    <name evidence="16" type="ORF">QBC37DRAFT_461356</name>
</gene>
<keyword evidence="9" id="KW-0378">Hydrolase</keyword>
<feature type="non-terminal residue" evidence="16">
    <location>
        <position position="1"/>
    </location>
</feature>
<dbReference type="Gene3D" id="3.40.350.10">
    <property type="entry name" value="Creatinase/prolidase N-terminal domain"/>
    <property type="match status" value="1"/>
</dbReference>
<protein>
    <recommendedName>
        <fullName evidence="5">Xaa-Pro aminopeptidase</fullName>
        <ecNumber evidence="5">3.4.11.9</ecNumber>
    </recommendedName>
    <alternativeName>
        <fullName evidence="12">Aminoacylproline aminopeptidase</fullName>
    </alternativeName>
    <alternativeName>
        <fullName evidence="13">Prolidase</fullName>
    </alternativeName>
</protein>
<dbReference type="PROSITE" id="PS00491">
    <property type="entry name" value="PROLINE_PEPTIDASE"/>
    <property type="match status" value="1"/>
</dbReference>
<dbReference type="InterPro" id="IPR007865">
    <property type="entry name" value="Aminopep_P_N"/>
</dbReference>
<evidence type="ECO:0000259" key="15">
    <source>
        <dbReference type="SMART" id="SM01011"/>
    </source>
</evidence>
<dbReference type="GO" id="GO:0006508">
    <property type="term" value="P:proteolysis"/>
    <property type="evidence" value="ECO:0007669"/>
    <property type="project" value="UniProtKB-KW"/>
</dbReference>
<evidence type="ECO:0000256" key="7">
    <source>
        <dbReference type="ARBA" id="ARBA00022670"/>
    </source>
</evidence>
<evidence type="ECO:0000256" key="12">
    <source>
        <dbReference type="ARBA" id="ARBA00030849"/>
    </source>
</evidence>
<dbReference type="Gene3D" id="3.90.230.10">
    <property type="entry name" value="Creatinase/methionine aminopeptidase superfamily"/>
    <property type="match status" value="1"/>
</dbReference>
<name>A0AAN6YEC5_9PEZI</name>
<sequence length="492" mass="54611">AKEHAQKVARELGVQSGLIYLPGGEETLYEYSDMGPAFRQRRHFFYLTGAETPGCAVTYDITRDFLVLWIPYNDPKTALWFGKTPSIEDYRTITAVDDVRLINGLERFFSRSLSPGSTLYVLDPEQAPTLTTTKGIIQIDTSKLRPAIDAARVIKTEYEVSMIRRANTISSAAHRAILARLKRLSNEREIEAIFRGFCLAQGAKHQAYPVIAGSGTAASCLHYVDNNQQLEGKQLVIIDASCEWNCYASDITRTMPIDGKFSTEAQAIYSIVQRMQEECIERIKPGVVFYTLHLHACIVAVTELLKLGILHNGTASEIFNKGTVAAFFPHGLGHHVGLEVHDVSGYEKLLVGSATAGVAGAGLLGGYSGYSKAGPQRRSNGPSSKREWMSPEMLSIMYRDTVTVRPPYKSRQTLQKNMVVTIEPGIYFSKDYIKAYFLDNPLHAKYINTKVLEKYWDVGGVRIEDCILVTNTGYENLTGAPKGDDMLKIING</sequence>
<dbReference type="Pfam" id="PF00557">
    <property type="entry name" value="Peptidase_M24"/>
    <property type="match status" value="2"/>
</dbReference>
<evidence type="ECO:0000256" key="11">
    <source>
        <dbReference type="ARBA" id="ARBA00023211"/>
    </source>
</evidence>
<evidence type="ECO:0000256" key="6">
    <source>
        <dbReference type="ARBA" id="ARBA00022438"/>
    </source>
</evidence>
<dbReference type="EC" id="3.4.11.9" evidence="5"/>
<comment type="function">
    <text evidence="3">Catalyzes the removal of a penultimate prolyl residue from the N-termini of peptides.</text>
</comment>
<comment type="cofactor">
    <cofactor evidence="2">
        <name>Mn(2+)</name>
        <dbReference type="ChEBI" id="CHEBI:29035"/>
    </cofactor>
</comment>
<evidence type="ECO:0000256" key="3">
    <source>
        <dbReference type="ARBA" id="ARBA00002443"/>
    </source>
</evidence>
<keyword evidence="11" id="KW-0464">Manganese</keyword>
<reference evidence="16" key="1">
    <citation type="journal article" date="2023" name="Mol. Phylogenet. Evol.">
        <title>Genome-scale phylogeny and comparative genomics of the fungal order Sordariales.</title>
        <authorList>
            <person name="Hensen N."/>
            <person name="Bonometti L."/>
            <person name="Westerberg I."/>
            <person name="Brannstrom I.O."/>
            <person name="Guillou S."/>
            <person name="Cros-Aarteil S."/>
            <person name="Calhoun S."/>
            <person name="Haridas S."/>
            <person name="Kuo A."/>
            <person name="Mondo S."/>
            <person name="Pangilinan J."/>
            <person name="Riley R."/>
            <person name="LaButti K."/>
            <person name="Andreopoulos B."/>
            <person name="Lipzen A."/>
            <person name="Chen C."/>
            <person name="Yan M."/>
            <person name="Daum C."/>
            <person name="Ng V."/>
            <person name="Clum A."/>
            <person name="Steindorff A."/>
            <person name="Ohm R.A."/>
            <person name="Martin F."/>
            <person name="Silar P."/>
            <person name="Natvig D.O."/>
            <person name="Lalanne C."/>
            <person name="Gautier V."/>
            <person name="Ament-Velasquez S.L."/>
            <person name="Kruys A."/>
            <person name="Hutchinson M.I."/>
            <person name="Powell A.J."/>
            <person name="Barry K."/>
            <person name="Miller A.N."/>
            <person name="Grigoriev I.V."/>
            <person name="Debuchy R."/>
            <person name="Gladieux P."/>
            <person name="Hiltunen Thoren M."/>
            <person name="Johannesson H."/>
        </authorList>
    </citation>
    <scope>NUCLEOTIDE SEQUENCE</scope>
    <source>
        <strain evidence="16">PSN293</strain>
    </source>
</reference>
<comment type="catalytic activity">
    <reaction evidence="1">
        <text>Release of any N-terminal amino acid, including proline, that is linked to proline, even from a dipeptide or tripeptide.</text>
        <dbReference type="EC" id="3.4.11.9"/>
    </reaction>
</comment>